<reference evidence="2" key="1">
    <citation type="submission" date="2022-10" db="EMBL/GenBank/DDBJ databases">
        <title>Tapping the CABI collections for fungal endophytes: first genome assemblies for Collariella, Neodidymelliopsis, Ascochyta clinopodiicola, Didymella pomorum, Didymosphaeria variabile, Neocosmospora piperis and Neocucurbitaria cava.</title>
        <authorList>
            <person name="Hill R."/>
        </authorList>
    </citation>
    <scope>NUCLEOTIDE SEQUENCE</scope>
    <source>
        <strain evidence="2">IMI 356814</strain>
    </source>
</reference>
<name>A0A9W8YHK0_9PLEO</name>
<dbReference type="AlphaFoldDB" id="A0A9W8YHK0"/>
<feature type="signal peptide" evidence="1">
    <location>
        <begin position="1"/>
        <end position="18"/>
    </location>
</feature>
<dbReference type="EMBL" id="JAPEUY010000002">
    <property type="protein sequence ID" value="KAJ4376364.1"/>
    <property type="molecule type" value="Genomic_DNA"/>
</dbReference>
<comment type="caution">
    <text evidence="2">The sequence shown here is derived from an EMBL/GenBank/DDBJ whole genome shotgun (WGS) entry which is preliminary data.</text>
</comment>
<gene>
    <name evidence="2" type="ORF">N0V83_001647</name>
</gene>
<sequence>MKISILISTIFMAAAALAAPATTSESTTVEVRQDNGVPNGPCEKCDQYYKDCLHLSSILWLEERLGWGHDYD</sequence>
<dbReference type="OrthoDB" id="10507272at2759"/>
<proteinExistence type="predicted"/>
<keyword evidence="1" id="KW-0732">Signal</keyword>
<evidence type="ECO:0000256" key="1">
    <source>
        <dbReference type="SAM" id="SignalP"/>
    </source>
</evidence>
<evidence type="ECO:0000313" key="3">
    <source>
        <dbReference type="Proteomes" id="UP001140560"/>
    </source>
</evidence>
<keyword evidence="3" id="KW-1185">Reference proteome</keyword>
<protein>
    <submittedName>
        <fullName evidence="2">Uncharacterized protein</fullName>
    </submittedName>
</protein>
<evidence type="ECO:0000313" key="2">
    <source>
        <dbReference type="EMBL" id="KAJ4376364.1"/>
    </source>
</evidence>
<accession>A0A9W8YHK0</accession>
<feature type="chain" id="PRO_5040785262" evidence="1">
    <location>
        <begin position="19"/>
        <end position="72"/>
    </location>
</feature>
<dbReference type="Proteomes" id="UP001140560">
    <property type="component" value="Unassembled WGS sequence"/>
</dbReference>
<organism evidence="2 3">
    <name type="scientific">Neocucurbitaria cava</name>
    <dbReference type="NCBI Taxonomy" id="798079"/>
    <lineage>
        <taxon>Eukaryota</taxon>
        <taxon>Fungi</taxon>
        <taxon>Dikarya</taxon>
        <taxon>Ascomycota</taxon>
        <taxon>Pezizomycotina</taxon>
        <taxon>Dothideomycetes</taxon>
        <taxon>Pleosporomycetidae</taxon>
        <taxon>Pleosporales</taxon>
        <taxon>Pleosporineae</taxon>
        <taxon>Cucurbitariaceae</taxon>
        <taxon>Neocucurbitaria</taxon>
    </lineage>
</organism>